<sequence>MWPPVPCGNAEDPDGTAAARAANAPPLLPARRRRALTIPLPSEDGGEEGDGEGGSRDRGEQQSSSSRYILRNRPSLNITKAARKTSSSSSQRTADQSQSRLLSILPAEIRQVIWRHTVGGQLLHMARVPNRLVALECAQLKDLTKDLETLRHDCWCMPRIGALRGTIARVYRAKNSTQPTRPANLLPLLQTCRLVYAEAVSMLYQDNIFDIDHVDTLLYIKRCILPQRLHQITRLNYSWDFSQPIYPDSPRYKTWCEACNVLLSLSRLQELTIHLTGTFHVTSEYYESCGHTQGKSLVSREEAYVRMQAAVDARNDGRDIFILARTDALMHGLDEAMTRAKEFKRSGVDAIFVEALPDREAMKRRAQEIEIPVFANIIEGGKTENLSAKEIADLGYNAAAYPWTLVVAHLQSVREALDGLKKSMTVGAPPMILIYDEVCEGVGFNKYWISFI</sequence>
<gene>
    <name evidence="3" type="ORF">N7498_004854</name>
</gene>
<dbReference type="SUPFAM" id="SSF51621">
    <property type="entry name" value="Phosphoenolpyruvate/pyruvate domain"/>
    <property type="match status" value="1"/>
</dbReference>
<evidence type="ECO:0000313" key="3">
    <source>
        <dbReference type="EMBL" id="KAJ5203975.1"/>
    </source>
</evidence>
<dbReference type="AlphaFoldDB" id="A0A9W9T005"/>
<dbReference type="RefSeq" id="XP_058308454.1">
    <property type="nucleotide sequence ID" value="XM_058451916.1"/>
</dbReference>
<evidence type="ECO:0000256" key="1">
    <source>
        <dbReference type="SAM" id="MobiDB-lite"/>
    </source>
</evidence>
<organism evidence="3 4">
    <name type="scientific">Penicillium cinerascens</name>
    <dbReference type="NCBI Taxonomy" id="70096"/>
    <lineage>
        <taxon>Eukaryota</taxon>
        <taxon>Fungi</taxon>
        <taxon>Dikarya</taxon>
        <taxon>Ascomycota</taxon>
        <taxon>Pezizomycotina</taxon>
        <taxon>Eurotiomycetes</taxon>
        <taxon>Eurotiomycetidae</taxon>
        <taxon>Eurotiales</taxon>
        <taxon>Aspergillaceae</taxon>
        <taxon>Penicillium</taxon>
    </lineage>
</organism>
<dbReference type="GeneID" id="83179217"/>
<dbReference type="GO" id="GO:0003824">
    <property type="term" value="F:catalytic activity"/>
    <property type="evidence" value="ECO:0007669"/>
    <property type="project" value="InterPro"/>
</dbReference>
<feature type="domain" description="DUF7730" evidence="2">
    <location>
        <begin position="95"/>
        <end position="277"/>
    </location>
</feature>
<proteinExistence type="predicted"/>
<dbReference type="PANTHER" id="PTHR42905">
    <property type="entry name" value="PHOSPHOENOLPYRUVATE CARBOXYLASE"/>
    <property type="match status" value="1"/>
</dbReference>
<evidence type="ECO:0000259" key="2">
    <source>
        <dbReference type="Pfam" id="PF24864"/>
    </source>
</evidence>
<reference evidence="3" key="2">
    <citation type="journal article" date="2023" name="IMA Fungus">
        <title>Comparative genomic study of the Penicillium genus elucidates a diverse pangenome and 15 lateral gene transfer events.</title>
        <authorList>
            <person name="Petersen C."/>
            <person name="Sorensen T."/>
            <person name="Nielsen M.R."/>
            <person name="Sondergaard T.E."/>
            <person name="Sorensen J.L."/>
            <person name="Fitzpatrick D.A."/>
            <person name="Frisvad J.C."/>
            <person name="Nielsen K.L."/>
        </authorList>
    </citation>
    <scope>NUCLEOTIDE SEQUENCE</scope>
    <source>
        <strain evidence="3">IBT 15544</strain>
    </source>
</reference>
<dbReference type="Pfam" id="PF24864">
    <property type="entry name" value="DUF7730"/>
    <property type="match status" value="1"/>
</dbReference>
<dbReference type="Gene3D" id="3.20.20.60">
    <property type="entry name" value="Phosphoenolpyruvate-binding domains"/>
    <property type="match status" value="1"/>
</dbReference>
<dbReference type="EMBL" id="JAPQKR010000012">
    <property type="protein sequence ID" value="KAJ5203975.1"/>
    <property type="molecule type" value="Genomic_DNA"/>
</dbReference>
<dbReference type="Proteomes" id="UP001150904">
    <property type="component" value="Unassembled WGS sequence"/>
</dbReference>
<dbReference type="Pfam" id="PF13714">
    <property type="entry name" value="PEP_mutase"/>
    <property type="match status" value="1"/>
</dbReference>
<accession>A0A9W9T005</accession>
<dbReference type="InterPro" id="IPR040442">
    <property type="entry name" value="Pyrv_kinase-like_dom_sf"/>
</dbReference>
<dbReference type="InterPro" id="IPR015813">
    <property type="entry name" value="Pyrv/PenolPyrv_kinase-like_dom"/>
</dbReference>
<evidence type="ECO:0000313" key="4">
    <source>
        <dbReference type="Proteomes" id="UP001150904"/>
    </source>
</evidence>
<dbReference type="PANTHER" id="PTHR42905:SF13">
    <property type="entry name" value="CARBOXYVINYL-CARBOXYPHOSPHONATE PHOSPHORYLMUTASE-RELATED"/>
    <property type="match status" value="1"/>
</dbReference>
<dbReference type="InterPro" id="IPR039556">
    <property type="entry name" value="ICL/PEPM"/>
</dbReference>
<dbReference type="CDD" id="cd00377">
    <property type="entry name" value="ICL_PEPM"/>
    <property type="match status" value="1"/>
</dbReference>
<feature type="region of interest" description="Disordered" evidence="1">
    <location>
        <begin position="1"/>
        <end position="71"/>
    </location>
</feature>
<feature type="region of interest" description="Disordered" evidence="1">
    <location>
        <begin position="79"/>
        <end position="98"/>
    </location>
</feature>
<protein>
    <recommendedName>
        <fullName evidence="2">DUF7730 domain-containing protein</fullName>
    </recommendedName>
</protein>
<feature type="compositionally biased region" description="Low complexity" evidence="1">
    <location>
        <begin position="84"/>
        <end position="98"/>
    </location>
</feature>
<dbReference type="InterPro" id="IPR056632">
    <property type="entry name" value="DUF7730"/>
</dbReference>
<comment type="caution">
    <text evidence="3">The sequence shown here is derived from an EMBL/GenBank/DDBJ whole genome shotgun (WGS) entry which is preliminary data.</text>
</comment>
<keyword evidence="4" id="KW-1185">Reference proteome</keyword>
<reference evidence="3" key="1">
    <citation type="submission" date="2022-12" db="EMBL/GenBank/DDBJ databases">
        <authorList>
            <person name="Petersen C."/>
        </authorList>
    </citation>
    <scope>NUCLEOTIDE SEQUENCE</scope>
    <source>
        <strain evidence="3">IBT 15544</strain>
    </source>
</reference>
<name>A0A9W9T005_9EURO</name>
<dbReference type="OrthoDB" id="4757095at2759"/>